<organism evidence="1 2">
    <name type="scientific">Bacillus spongiae</name>
    <dbReference type="NCBI Taxonomy" id="2683610"/>
    <lineage>
        <taxon>Bacteria</taxon>
        <taxon>Bacillati</taxon>
        <taxon>Bacillota</taxon>
        <taxon>Bacilli</taxon>
        <taxon>Bacillales</taxon>
        <taxon>Bacillaceae</taxon>
        <taxon>Bacillus</taxon>
    </lineage>
</organism>
<dbReference type="RefSeq" id="WP_336589151.1">
    <property type="nucleotide sequence ID" value="NZ_JBBAXC010000037.1"/>
</dbReference>
<evidence type="ECO:0000313" key="1">
    <source>
        <dbReference type="EMBL" id="MEI5909707.1"/>
    </source>
</evidence>
<dbReference type="SUPFAM" id="SSF81301">
    <property type="entry name" value="Nucleotidyltransferase"/>
    <property type="match status" value="1"/>
</dbReference>
<reference evidence="1 2" key="1">
    <citation type="journal article" date="2018" name="J. Microbiol.">
        <title>Bacillus spongiae sp. nov., isolated from sponge of Jeju Island.</title>
        <authorList>
            <person name="Lee G.E."/>
            <person name="Im W.T."/>
            <person name="Park J.S."/>
        </authorList>
    </citation>
    <scope>NUCLEOTIDE SEQUENCE [LARGE SCALE GENOMIC DNA]</scope>
    <source>
        <strain evidence="1 2">135PIL107-10</strain>
    </source>
</reference>
<keyword evidence="2" id="KW-1185">Reference proteome</keyword>
<gene>
    <name evidence="1" type="ORF">WAK64_22205</name>
</gene>
<dbReference type="EMBL" id="JBBAXC010000037">
    <property type="protein sequence ID" value="MEI5909707.1"/>
    <property type="molecule type" value="Genomic_DNA"/>
</dbReference>
<comment type="caution">
    <text evidence="1">The sequence shown here is derived from an EMBL/GenBank/DDBJ whole genome shotgun (WGS) entry which is preliminary data.</text>
</comment>
<protein>
    <submittedName>
        <fullName evidence="1">GrpB family protein</fullName>
    </submittedName>
</protein>
<dbReference type="InterPro" id="IPR007344">
    <property type="entry name" value="GrpB/CoaE"/>
</dbReference>
<name>A0ABU8HKE5_9BACI</name>
<dbReference type="PANTHER" id="PTHR34822:SF1">
    <property type="entry name" value="GRPB FAMILY PROTEIN"/>
    <property type="match status" value="1"/>
</dbReference>
<dbReference type="Proteomes" id="UP001312865">
    <property type="component" value="Unassembled WGS sequence"/>
</dbReference>
<dbReference type="InterPro" id="IPR043519">
    <property type="entry name" value="NT_sf"/>
</dbReference>
<dbReference type="Gene3D" id="3.30.460.10">
    <property type="entry name" value="Beta Polymerase, domain 2"/>
    <property type="match status" value="1"/>
</dbReference>
<dbReference type="PANTHER" id="PTHR34822">
    <property type="entry name" value="GRPB DOMAIN PROTEIN (AFU_ORTHOLOGUE AFUA_1G01530)"/>
    <property type="match status" value="1"/>
</dbReference>
<evidence type="ECO:0000313" key="2">
    <source>
        <dbReference type="Proteomes" id="UP001312865"/>
    </source>
</evidence>
<accession>A0ABU8HKE5</accession>
<dbReference type="Pfam" id="PF04229">
    <property type="entry name" value="GrpB"/>
    <property type="match status" value="1"/>
</dbReference>
<sequence>MVQSIIEIYEYDKEWEEIFSSLKEVVIHSLGHLILDIEHVGSTAVPGLGAKPILDIDVVIQDHDVLPDVIQELEILGYHHQPEWSFEGREAFGRKDLLTPWDGSKTEWMDHHLYVCNKESEELSRHIAFRNYLRNNRAAVMKYDKLKRTLAKEMNNRAAYTSGKTEFINKVLEKTKG</sequence>
<proteinExistence type="predicted"/>